<organism evidence="1 3">
    <name type="scientific">Didymodactylos carnosus</name>
    <dbReference type="NCBI Taxonomy" id="1234261"/>
    <lineage>
        <taxon>Eukaryota</taxon>
        <taxon>Metazoa</taxon>
        <taxon>Spiralia</taxon>
        <taxon>Gnathifera</taxon>
        <taxon>Rotifera</taxon>
        <taxon>Eurotatoria</taxon>
        <taxon>Bdelloidea</taxon>
        <taxon>Philodinida</taxon>
        <taxon>Philodinidae</taxon>
        <taxon>Didymodactylos</taxon>
    </lineage>
</organism>
<dbReference type="AlphaFoldDB" id="A0A814LQN7"/>
<dbReference type="EMBL" id="CAJOBC010004649">
    <property type="protein sequence ID" value="CAF3835730.1"/>
    <property type="molecule type" value="Genomic_DNA"/>
</dbReference>
<proteinExistence type="predicted"/>
<name>A0A814LQN7_9BILA</name>
<protein>
    <submittedName>
        <fullName evidence="1">Uncharacterized protein</fullName>
    </submittedName>
</protein>
<comment type="caution">
    <text evidence="1">The sequence shown here is derived from an EMBL/GenBank/DDBJ whole genome shotgun (WGS) entry which is preliminary data.</text>
</comment>
<keyword evidence="3" id="KW-1185">Reference proteome</keyword>
<sequence length="275" mass="31700">MHRTGKTDIERTFDSLHRLLTDRQTTLTHELETKVAETTSKLEEEQHSVNEQLKVLKIRKHFINQLRNTNDHCQILKQRNALSLKFHNVEKPKLPIVEKRLVFQNDKFRLIKTELSELVCFEKRDIANVTWNLSISTGTEMTYRVDHPRGYQFQLSKPINLTAVHVKVAVNGPVIIYILDQNQKLIQKSTGHGTGTLEWVKVPINVELRNSYSVLVWSNNGTFQVKNGNNSLRVVNESCLLESKYALLTGEPNINTVMALDPNTFSIEMEIRVET</sequence>
<dbReference type="Proteomes" id="UP000681722">
    <property type="component" value="Unassembled WGS sequence"/>
</dbReference>
<reference evidence="1" key="1">
    <citation type="submission" date="2021-02" db="EMBL/GenBank/DDBJ databases">
        <authorList>
            <person name="Nowell W R."/>
        </authorList>
    </citation>
    <scope>NUCLEOTIDE SEQUENCE</scope>
</reference>
<evidence type="ECO:0000313" key="1">
    <source>
        <dbReference type="EMBL" id="CAF1068334.1"/>
    </source>
</evidence>
<dbReference type="Proteomes" id="UP000663829">
    <property type="component" value="Unassembled WGS sequence"/>
</dbReference>
<evidence type="ECO:0000313" key="3">
    <source>
        <dbReference type="Proteomes" id="UP000663829"/>
    </source>
</evidence>
<accession>A0A814LQN7</accession>
<evidence type="ECO:0000313" key="2">
    <source>
        <dbReference type="EMBL" id="CAF3835730.1"/>
    </source>
</evidence>
<gene>
    <name evidence="1" type="ORF">GPM918_LOCUS17141</name>
    <name evidence="2" type="ORF">SRO942_LOCUS17140</name>
</gene>
<dbReference type="EMBL" id="CAJNOQ010004649">
    <property type="protein sequence ID" value="CAF1068334.1"/>
    <property type="molecule type" value="Genomic_DNA"/>
</dbReference>